<organism evidence="2 3">
    <name type="scientific">Streptomyces triticagri</name>
    <dbReference type="NCBI Taxonomy" id="2293568"/>
    <lineage>
        <taxon>Bacteria</taxon>
        <taxon>Bacillati</taxon>
        <taxon>Actinomycetota</taxon>
        <taxon>Actinomycetes</taxon>
        <taxon>Kitasatosporales</taxon>
        <taxon>Streptomycetaceae</taxon>
        <taxon>Streptomyces</taxon>
    </lineage>
</organism>
<proteinExistence type="predicted"/>
<dbReference type="EMBL" id="QUAK01000038">
    <property type="protein sequence ID" value="RFU87322.1"/>
    <property type="molecule type" value="Genomic_DNA"/>
</dbReference>
<keyword evidence="1" id="KW-1133">Transmembrane helix</keyword>
<dbReference type="Proteomes" id="UP000263094">
    <property type="component" value="Unassembled WGS sequence"/>
</dbReference>
<gene>
    <name evidence="2" type="ORF">DY218_07920</name>
</gene>
<keyword evidence="1" id="KW-0472">Membrane</keyword>
<sequence>MSGAAVAVAAVGAVFVFSGLESPLRGPCALLLLLGAPAGALALALRELEPLGRAVAAAAGALAVDLLVAQAMLALHIWSVRGGCAAVLAVSLLILVTARARRPRRPHSARSRTR</sequence>
<comment type="caution">
    <text evidence="2">The sequence shown here is derived from an EMBL/GenBank/DDBJ whole genome shotgun (WGS) entry which is preliminary data.</text>
</comment>
<keyword evidence="3" id="KW-1185">Reference proteome</keyword>
<dbReference type="AlphaFoldDB" id="A0A372M8P9"/>
<accession>A0A372M8P9</accession>
<protein>
    <submittedName>
        <fullName evidence="2">Uncharacterized protein</fullName>
    </submittedName>
</protein>
<keyword evidence="1" id="KW-0812">Transmembrane</keyword>
<feature type="transmembrane region" description="Helical" evidence="1">
    <location>
        <begin position="29"/>
        <end position="45"/>
    </location>
</feature>
<feature type="transmembrane region" description="Helical" evidence="1">
    <location>
        <begin position="78"/>
        <end position="98"/>
    </location>
</feature>
<reference evidence="2 3" key="1">
    <citation type="submission" date="2018-08" db="EMBL/GenBank/DDBJ databases">
        <title>Isolation, diversity and antifungal activity of Actinobacteria from wheat.</title>
        <authorList>
            <person name="Han C."/>
        </authorList>
    </citation>
    <scope>NUCLEOTIDE SEQUENCE [LARGE SCALE GENOMIC DNA]</scope>
    <source>
        <strain evidence="2 3">NEAU-YY421</strain>
    </source>
</reference>
<evidence type="ECO:0000313" key="2">
    <source>
        <dbReference type="EMBL" id="RFU87322.1"/>
    </source>
</evidence>
<evidence type="ECO:0000313" key="3">
    <source>
        <dbReference type="Proteomes" id="UP000263094"/>
    </source>
</evidence>
<name>A0A372M8P9_9ACTN</name>
<evidence type="ECO:0000256" key="1">
    <source>
        <dbReference type="SAM" id="Phobius"/>
    </source>
</evidence>